<dbReference type="PANTHER" id="PTHR34071:SF2">
    <property type="entry name" value="FLAVIN-NUCLEOTIDE-BINDING PROTEIN"/>
    <property type="match status" value="1"/>
</dbReference>
<evidence type="ECO:0008006" key="3">
    <source>
        <dbReference type="Google" id="ProtNLM"/>
    </source>
</evidence>
<name>A0A4R1QZB9_HYDET</name>
<dbReference type="InterPro" id="IPR024747">
    <property type="entry name" value="Pyridox_Oxase-rel"/>
</dbReference>
<evidence type="ECO:0000313" key="2">
    <source>
        <dbReference type="Proteomes" id="UP000295008"/>
    </source>
</evidence>
<proteinExistence type="predicted"/>
<dbReference type="Proteomes" id="UP000295008">
    <property type="component" value="Unassembled WGS sequence"/>
</dbReference>
<dbReference type="SUPFAM" id="SSF50475">
    <property type="entry name" value="FMN-binding split barrel"/>
    <property type="match status" value="1"/>
</dbReference>
<accession>A0A4R1QZB9</accession>
<dbReference type="PANTHER" id="PTHR34071">
    <property type="entry name" value="5-NITROIMIDAZOLE ANTIBIOTICS RESISTANCE PROTEIN, NIMA-FAMILY-RELATED PROTEIN-RELATED"/>
    <property type="match status" value="1"/>
</dbReference>
<dbReference type="AlphaFoldDB" id="A0A4R1QZB9"/>
<reference evidence="1 2" key="1">
    <citation type="submission" date="2019-03" db="EMBL/GenBank/DDBJ databases">
        <title>Genomic Encyclopedia of Type Strains, Phase IV (KMG-IV): sequencing the most valuable type-strain genomes for metagenomic binning, comparative biology and taxonomic classification.</title>
        <authorList>
            <person name="Goeker M."/>
        </authorList>
    </citation>
    <scope>NUCLEOTIDE SEQUENCE [LARGE SCALE GENOMIC DNA]</scope>
    <source>
        <strain evidence="1 2">LX-B</strain>
    </source>
</reference>
<dbReference type="EMBL" id="SLUN01000042">
    <property type="protein sequence ID" value="TCL58328.1"/>
    <property type="molecule type" value="Genomic_DNA"/>
</dbReference>
<keyword evidence="2" id="KW-1185">Reference proteome</keyword>
<evidence type="ECO:0000313" key="1">
    <source>
        <dbReference type="EMBL" id="TCL58328.1"/>
    </source>
</evidence>
<dbReference type="RefSeq" id="WP_132016832.1">
    <property type="nucleotide sequence ID" value="NZ_SLUN01000042.1"/>
</dbReference>
<dbReference type="InterPro" id="IPR012349">
    <property type="entry name" value="Split_barrel_FMN-bd"/>
</dbReference>
<sequence length="160" mass="18153">MTGYHMRRKDREISDPAELRRILREGKYAVIAMCRGNEPYVVTLSYGYDQSEHACYFHAALQGQKIEFIRENPQVCATVIEDGGYLADQCAHRYATVVLRGEMTLLQDRAEKEHGLNVILNQLERNPAPIKARTVKDPAAYDRVAVLRLAIRDCSGKRGS</sequence>
<dbReference type="Gene3D" id="2.30.110.10">
    <property type="entry name" value="Electron Transport, Fmn-binding Protein, Chain A"/>
    <property type="match status" value="1"/>
</dbReference>
<dbReference type="OrthoDB" id="9794935at2"/>
<organism evidence="1 2">
    <name type="scientific">Hydrogenispora ethanolica</name>
    <dbReference type="NCBI Taxonomy" id="1082276"/>
    <lineage>
        <taxon>Bacteria</taxon>
        <taxon>Bacillati</taxon>
        <taxon>Bacillota</taxon>
        <taxon>Hydrogenispora</taxon>
    </lineage>
</organism>
<comment type="caution">
    <text evidence="1">The sequence shown here is derived from an EMBL/GenBank/DDBJ whole genome shotgun (WGS) entry which is preliminary data.</text>
</comment>
<dbReference type="Pfam" id="PF12900">
    <property type="entry name" value="Pyridox_ox_2"/>
    <property type="match status" value="1"/>
</dbReference>
<gene>
    <name evidence="1" type="ORF">EDC14_104221</name>
</gene>
<protein>
    <recommendedName>
        <fullName evidence="3">Nitroimidazol reductase NimA-like FMN-containing flavoprotein (Pyridoxamine 5'-phosphate oxidase superfamily)</fullName>
    </recommendedName>
</protein>